<dbReference type="AlphaFoldDB" id="A0A5A9ZCD1"/>
<accession>A0A5A9ZCD1</accession>
<keyword evidence="1" id="KW-1133">Transmembrane helix</keyword>
<dbReference type="Proteomes" id="UP000325291">
    <property type="component" value="Unassembled WGS sequence"/>
</dbReference>
<evidence type="ECO:0000256" key="1">
    <source>
        <dbReference type="SAM" id="Phobius"/>
    </source>
</evidence>
<protein>
    <submittedName>
        <fullName evidence="2">Uncharacterized protein</fullName>
    </submittedName>
</protein>
<reference evidence="2 3" key="1">
    <citation type="submission" date="2019-07" db="EMBL/GenBank/DDBJ databases">
        <title>Aquicoccus porphyridii gen. nov., sp. nov., isolated from a small marine red alga, Porphyridium marinum.</title>
        <authorList>
            <person name="Liu L."/>
        </authorList>
    </citation>
    <scope>NUCLEOTIDE SEQUENCE [LARGE SCALE GENOMIC DNA]</scope>
    <source>
        <strain evidence="2 3">L1 8-17</strain>
    </source>
</reference>
<keyword evidence="1" id="KW-0812">Transmembrane</keyword>
<organism evidence="2 3">
    <name type="scientific">Aquicoccus porphyridii</name>
    <dbReference type="NCBI Taxonomy" id="1852029"/>
    <lineage>
        <taxon>Bacteria</taxon>
        <taxon>Pseudomonadati</taxon>
        <taxon>Pseudomonadota</taxon>
        <taxon>Alphaproteobacteria</taxon>
        <taxon>Rhodobacterales</taxon>
        <taxon>Paracoccaceae</taxon>
        <taxon>Aquicoccus</taxon>
    </lineage>
</organism>
<dbReference type="RefSeq" id="WP_146611064.1">
    <property type="nucleotide sequence ID" value="NZ_VINQ01000007.1"/>
</dbReference>
<evidence type="ECO:0000313" key="3">
    <source>
        <dbReference type="Proteomes" id="UP000325291"/>
    </source>
</evidence>
<name>A0A5A9ZCD1_9RHOB</name>
<dbReference type="EMBL" id="VINQ01000007">
    <property type="protein sequence ID" value="KAA0914928.1"/>
    <property type="molecule type" value="Genomic_DNA"/>
</dbReference>
<feature type="transmembrane region" description="Helical" evidence="1">
    <location>
        <begin position="66"/>
        <end position="88"/>
    </location>
</feature>
<proteinExistence type="predicted"/>
<gene>
    <name evidence="2" type="ORF">FLO80_11195</name>
</gene>
<sequence length="206" mass="23906">MAMGGNSGQRSEDHNCIPASISELSQSWQQVWNLYLRWFSWHTGLHFFAFYFIFSVDVIRENYMVFASAMMSIFAFTGFCASVSMVVYDGYVRSLLKLMLAGNAQAGPQLVLDPTKSLRARLRRRANLICYWFQRQRDPHLKSLWRRRRYRSSLLRFYIFDGCRYPLFGPTISHAGKIGAMAMSFWILFIWLVILVAAFCGGFVVD</sequence>
<keyword evidence="1" id="KW-0472">Membrane</keyword>
<feature type="transmembrane region" description="Helical" evidence="1">
    <location>
        <begin position="185"/>
        <end position="205"/>
    </location>
</feature>
<keyword evidence="3" id="KW-1185">Reference proteome</keyword>
<comment type="caution">
    <text evidence="2">The sequence shown here is derived from an EMBL/GenBank/DDBJ whole genome shotgun (WGS) entry which is preliminary data.</text>
</comment>
<feature type="transmembrane region" description="Helical" evidence="1">
    <location>
        <begin position="34"/>
        <end position="54"/>
    </location>
</feature>
<evidence type="ECO:0000313" key="2">
    <source>
        <dbReference type="EMBL" id="KAA0914928.1"/>
    </source>
</evidence>